<dbReference type="Proteomes" id="UP000199515">
    <property type="component" value="Unassembled WGS sequence"/>
</dbReference>
<feature type="non-terminal residue" evidence="2">
    <location>
        <position position="218"/>
    </location>
</feature>
<feature type="domain" description="CBM6/CBM35/CBM36-like 1" evidence="1">
    <location>
        <begin position="67"/>
        <end position="204"/>
    </location>
</feature>
<evidence type="ECO:0000259" key="1">
    <source>
        <dbReference type="Pfam" id="PF22815"/>
    </source>
</evidence>
<name>A0A1H3TBG0_9PSEU</name>
<reference evidence="2 3" key="1">
    <citation type="submission" date="2016-10" db="EMBL/GenBank/DDBJ databases">
        <authorList>
            <person name="de Groot N.N."/>
        </authorList>
    </citation>
    <scope>NUCLEOTIDE SEQUENCE [LARGE SCALE GENOMIC DNA]</scope>
    <source>
        <strain evidence="2 3">CPCC 202699</strain>
    </source>
</reference>
<gene>
    <name evidence="2" type="ORF">SAMN05421504_1235</name>
</gene>
<evidence type="ECO:0000313" key="2">
    <source>
        <dbReference type="EMBL" id="SDZ47643.1"/>
    </source>
</evidence>
<protein>
    <recommendedName>
        <fullName evidence="1">CBM6/CBM35/CBM36-like 1 domain-containing protein</fullName>
    </recommendedName>
</protein>
<organism evidence="2 3">
    <name type="scientific">Amycolatopsis xylanica</name>
    <dbReference type="NCBI Taxonomy" id="589385"/>
    <lineage>
        <taxon>Bacteria</taxon>
        <taxon>Bacillati</taxon>
        <taxon>Actinomycetota</taxon>
        <taxon>Actinomycetes</taxon>
        <taxon>Pseudonocardiales</taxon>
        <taxon>Pseudonocardiaceae</taxon>
        <taxon>Amycolatopsis</taxon>
    </lineage>
</organism>
<accession>A0A1H3TBG0</accession>
<keyword evidence="3" id="KW-1185">Reference proteome</keyword>
<dbReference type="Pfam" id="PF22815">
    <property type="entry name" value="CatAgl_D1"/>
    <property type="match status" value="1"/>
</dbReference>
<proteinExistence type="predicted"/>
<dbReference type="AlphaFoldDB" id="A0A1H3TBG0"/>
<dbReference type="STRING" id="589385.SAMN05421504_1235"/>
<evidence type="ECO:0000313" key="3">
    <source>
        <dbReference type="Proteomes" id="UP000199515"/>
    </source>
</evidence>
<dbReference type="InterPro" id="IPR033801">
    <property type="entry name" value="CBM6-CBM35-CBM36-like_1"/>
</dbReference>
<dbReference type="EMBL" id="FNON01000023">
    <property type="protein sequence ID" value="SDZ47643.1"/>
    <property type="molecule type" value="Genomic_DNA"/>
</dbReference>
<sequence length="218" mass="22456">MIQITSPAHEPRKAGVAPVFPTRVFSAPKITPLLVAALAAAGLTVLSAPAAQAAPCPTSVGGGASVAFTTYEAECAPTTGTTIGPDYTQASLASEASGRQAVRLTSGQYVEFTLTSSANAINVHYSVPDGASGQLSVYVNGNRIGLPVTSRYSYIETPWIPGAKRHHFYDDTRALLGQNLGAGAKVRVQAEGELTVDLADFEQVNGPAGRPGNSVSVT</sequence>
<dbReference type="Gene3D" id="2.60.120.260">
    <property type="entry name" value="Galactose-binding domain-like"/>
    <property type="match status" value="1"/>
</dbReference>